<evidence type="ECO:0000313" key="2">
    <source>
        <dbReference type="Proteomes" id="UP000464624"/>
    </source>
</evidence>
<dbReference type="EMBL" id="AP022314">
    <property type="protein sequence ID" value="BBU25062.1"/>
    <property type="molecule type" value="Genomic_DNA"/>
</dbReference>
<evidence type="ECO:0000313" key="1">
    <source>
        <dbReference type="EMBL" id="BBU25062.1"/>
    </source>
</evidence>
<dbReference type="Proteomes" id="UP000464624">
    <property type="component" value="Chromosome"/>
</dbReference>
<dbReference type="KEGG" id="mxe:MYXE_48520"/>
<organism evidence="1 2">
    <name type="scientific">Mycobacterium xenopi</name>
    <dbReference type="NCBI Taxonomy" id="1789"/>
    <lineage>
        <taxon>Bacteria</taxon>
        <taxon>Bacillati</taxon>
        <taxon>Actinomycetota</taxon>
        <taxon>Actinomycetes</taxon>
        <taxon>Mycobacteriales</taxon>
        <taxon>Mycobacteriaceae</taxon>
        <taxon>Mycobacterium</taxon>
    </lineage>
</organism>
<gene>
    <name evidence="1" type="ORF">MYXE_48520</name>
</gene>
<sequence>MPDILRVNPDELRAATEVQARLTDAQRFNLWEMLRKAGGGCVVGGGSAGVVGLITGGLDPLIIGGACVGGAINSGGDYILDHTK</sequence>
<name>A0AAD1H5C0_MYCXE</name>
<reference evidence="1 2" key="1">
    <citation type="submission" date="2019-12" db="EMBL/GenBank/DDBJ databases">
        <title>Complete genome sequence of Mycolicibacterium xenopi str. JCM15661T.</title>
        <authorList>
            <person name="Yoshida M."/>
            <person name="Fukano H."/>
            <person name="Asakura T."/>
            <person name="Hoshino Y."/>
        </authorList>
    </citation>
    <scope>NUCLEOTIDE SEQUENCE [LARGE SCALE GENOMIC DNA]</scope>
    <source>
        <strain evidence="1 2">JCM 15661T</strain>
    </source>
</reference>
<accession>A0AAD1H5C0</accession>
<protein>
    <submittedName>
        <fullName evidence="1">Uncharacterized protein</fullName>
    </submittedName>
</protein>
<proteinExistence type="predicted"/>
<dbReference type="AlphaFoldDB" id="A0AAD1H5C0"/>